<evidence type="ECO:0000256" key="6">
    <source>
        <dbReference type="ARBA" id="ARBA00022525"/>
    </source>
</evidence>
<organism evidence="17 18">
    <name type="scientific">Daucus carota subsp. sativus</name>
    <name type="common">Carrot</name>
    <dbReference type="NCBI Taxonomy" id="79200"/>
    <lineage>
        <taxon>Eukaryota</taxon>
        <taxon>Viridiplantae</taxon>
        <taxon>Streptophyta</taxon>
        <taxon>Embryophyta</taxon>
        <taxon>Tracheophyta</taxon>
        <taxon>Spermatophyta</taxon>
        <taxon>Magnoliopsida</taxon>
        <taxon>eudicotyledons</taxon>
        <taxon>Gunneridae</taxon>
        <taxon>Pentapetalae</taxon>
        <taxon>asterids</taxon>
        <taxon>campanulids</taxon>
        <taxon>Apiales</taxon>
        <taxon>Apiaceae</taxon>
        <taxon>Apioideae</taxon>
        <taxon>Scandiceae</taxon>
        <taxon>Daucinae</taxon>
        <taxon>Daucus</taxon>
        <taxon>Daucus sect. Daucus</taxon>
    </lineage>
</organism>
<evidence type="ECO:0000256" key="1">
    <source>
        <dbReference type="ARBA" id="ARBA00000349"/>
    </source>
</evidence>
<reference evidence="17" key="2">
    <citation type="submission" date="2022-03" db="EMBL/GenBank/DDBJ databases">
        <title>Draft title - Genomic analysis of global carrot germplasm unveils the trajectory of domestication and the origin of high carotenoid orange carrot.</title>
        <authorList>
            <person name="Iorizzo M."/>
            <person name="Ellison S."/>
            <person name="Senalik D."/>
            <person name="Macko-Podgorni A."/>
            <person name="Grzebelus D."/>
            <person name="Bostan H."/>
            <person name="Rolling W."/>
            <person name="Curaba J."/>
            <person name="Simon P."/>
        </authorList>
    </citation>
    <scope>NUCLEOTIDE SEQUENCE</scope>
    <source>
        <tissue evidence="17">Leaf</tissue>
    </source>
</reference>
<evidence type="ECO:0000256" key="4">
    <source>
        <dbReference type="ARBA" id="ARBA00012297"/>
    </source>
</evidence>
<evidence type="ECO:0000256" key="2">
    <source>
        <dbReference type="ARBA" id="ARBA00004271"/>
    </source>
</evidence>
<dbReference type="SUPFAM" id="SSF49503">
    <property type="entry name" value="Cupredoxins"/>
    <property type="match status" value="3"/>
</dbReference>
<dbReference type="PANTHER" id="PTHR11709:SF443">
    <property type="entry name" value="LACCASE-15"/>
    <property type="match status" value="1"/>
</dbReference>
<evidence type="ECO:0000256" key="13">
    <source>
        <dbReference type="RuleBase" id="RU361119"/>
    </source>
</evidence>
<evidence type="ECO:0000313" key="18">
    <source>
        <dbReference type="Proteomes" id="UP000077755"/>
    </source>
</evidence>
<dbReference type="InterPro" id="IPR001117">
    <property type="entry name" value="Cu-oxidase_2nd"/>
</dbReference>
<comment type="cofactor">
    <cofactor evidence="13">
        <name>Cu cation</name>
        <dbReference type="ChEBI" id="CHEBI:23378"/>
    </cofactor>
    <text evidence="13">Binds 4 Cu cations per monomer.</text>
</comment>
<dbReference type="GO" id="GO:0048046">
    <property type="term" value="C:apoplast"/>
    <property type="evidence" value="ECO:0007669"/>
    <property type="project" value="UniProtKB-SubCell"/>
</dbReference>
<dbReference type="InterPro" id="IPR017761">
    <property type="entry name" value="Laccase"/>
</dbReference>
<dbReference type="CDD" id="cd13849">
    <property type="entry name" value="CuRO_1_LCC_plant"/>
    <property type="match status" value="1"/>
</dbReference>
<dbReference type="InterPro" id="IPR045087">
    <property type="entry name" value="Cu-oxidase_fam"/>
</dbReference>
<evidence type="ECO:0000256" key="9">
    <source>
        <dbReference type="ARBA" id="ARBA00023002"/>
    </source>
</evidence>
<dbReference type="PROSITE" id="PS00079">
    <property type="entry name" value="MULTICOPPER_OXIDASE1"/>
    <property type="match status" value="1"/>
</dbReference>
<keyword evidence="18" id="KW-1185">Reference proteome</keyword>
<keyword evidence="7 13" id="KW-0479">Metal-binding</keyword>
<reference evidence="17" key="1">
    <citation type="journal article" date="2016" name="Nat. Genet.">
        <title>A high-quality carrot genome assembly provides new insights into carotenoid accumulation and asterid genome evolution.</title>
        <authorList>
            <person name="Iorizzo M."/>
            <person name="Ellison S."/>
            <person name="Senalik D."/>
            <person name="Zeng P."/>
            <person name="Satapoomin P."/>
            <person name="Huang J."/>
            <person name="Bowman M."/>
            <person name="Iovene M."/>
            <person name="Sanseverino W."/>
            <person name="Cavagnaro P."/>
            <person name="Yildiz M."/>
            <person name="Macko-Podgorni A."/>
            <person name="Moranska E."/>
            <person name="Grzebelus E."/>
            <person name="Grzebelus D."/>
            <person name="Ashrafi H."/>
            <person name="Zheng Z."/>
            <person name="Cheng S."/>
            <person name="Spooner D."/>
            <person name="Van Deynze A."/>
            <person name="Simon P."/>
        </authorList>
    </citation>
    <scope>NUCLEOTIDE SEQUENCE</scope>
    <source>
        <tissue evidence="17">Leaf</tissue>
    </source>
</reference>
<dbReference type="Pfam" id="PF00394">
    <property type="entry name" value="Cu-oxidase"/>
    <property type="match status" value="1"/>
</dbReference>
<dbReference type="EC" id="1.10.3.2" evidence="4 13"/>
<feature type="domain" description="Plastocyanin-like" evidence="16">
    <location>
        <begin position="35"/>
        <end position="148"/>
    </location>
</feature>
<dbReference type="InterPro" id="IPR011706">
    <property type="entry name" value="Cu-oxidase_C"/>
</dbReference>
<feature type="domain" description="Plastocyanin-like" evidence="15">
    <location>
        <begin position="418"/>
        <end position="549"/>
    </location>
</feature>
<evidence type="ECO:0000259" key="15">
    <source>
        <dbReference type="Pfam" id="PF07731"/>
    </source>
</evidence>
<dbReference type="InterPro" id="IPR002355">
    <property type="entry name" value="Cu_oxidase_Cu_BS"/>
</dbReference>
<feature type="domain" description="Plastocyanin-like" evidence="14">
    <location>
        <begin position="161"/>
        <end position="310"/>
    </location>
</feature>
<dbReference type="AlphaFoldDB" id="A0AAF0WD85"/>
<dbReference type="InterPro" id="IPR034289">
    <property type="entry name" value="CuRO_3_LCC"/>
</dbReference>
<keyword evidence="10 13" id="KW-0186">Copper</keyword>
<protein>
    <recommendedName>
        <fullName evidence="4 13">Laccase</fullName>
        <ecNumber evidence="4 13">1.10.3.2</ecNumber>
    </recommendedName>
    <alternativeName>
        <fullName evidence="13">Benzenediol:oxygen oxidoreductase</fullName>
    </alternativeName>
    <alternativeName>
        <fullName evidence="13">Diphenol oxidase</fullName>
    </alternativeName>
    <alternativeName>
        <fullName evidence="13">Urishiol oxidase</fullName>
    </alternativeName>
</protein>
<comment type="catalytic activity">
    <reaction evidence="1 13">
        <text>4 hydroquinone + O2 = 4 benzosemiquinone + 2 H2O</text>
        <dbReference type="Rhea" id="RHEA:11276"/>
        <dbReference type="ChEBI" id="CHEBI:15377"/>
        <dbReference type="ChEBI" id="CHEBI:15379"/>
        <dbReference type="ChEBI" id="CHEBI:17594"/>
        <dbReference type="ChEBI" id="CHEBI:17977"/>
        <dbReference type="EC" id="1.10.3.2"/>
    </reaction>
</comment>
<keyword evidence="8 13" id="KW-0677">Repeat</keyword>
<comment type="function">
    <text evidence="13">Lignin degradation and detoxification of lignin-derived products.</text>
</comment>
<proteinExistence type="inferred from homology"/>
<dbReference type="Pfam" id="PF07732">
    <property type="entry name" value="Cu-oxidase_3"/>
    <property type="match status" value="1"/>
</dbReference>
<feature type="chain" id="PRO_5041784550" description="Laccase" evidence="13">
    <location>
        <begin position="25"/>
        <end position="566"/>
    </location>
</feature>
<dbReference type="GO" id="GO:0052716">
    <property type="term" value="F:hydroquinone:oxygen oxidoreductase activity"/>
    <property type="evidence" value="ECO:0007669"/>
    <property type="project" value="UniProtKB-EC"/>
</dbReference>
<dbReference type="GO" id="GO:0046274">
    <property type="term" value="P:lignin catabolic process"/>
    <property type="evidence" value="ECO:0007669"/>
    <property type="project" value="UniProtKB-KW"/>
</dbReference>
<feature type="signal peptide" evidence="13">
    <location>
        <begin position="1"/>
        <end position="24"/>
    </location>
</feature>
<dbReference type="FunFam" id="2.60.40.420:FF:000049">
    <property type="entry name" value="Laccase"/>
    <property type="match status" value="1"/>
</dbReference>
<comment type="similarity">
    <text evidence="3 13">Belongs to the multicopper oxidase family.</text>
</comment>
<evidence type="ECO:0000256" key="10">
    <source>
        <dbReference type="ARBA" id="ARBA00023008"/>
    </source>
</evidence>
<evidence type="ECO:0000259" key="16">
    <source>
        <dbReference type="Pfam" id="PF07732"/>
    </source>
</evidence>
<dbReference type="InterPro" id="IPR011707">
    <property type="entry name" value="Cu-oxidase-like_N"/>
</dbReference>
<keyword evidence="12 13" id="KW-0439">Lignin degradation</keyword>
<evidence type="ECO:0000259" key="14">
    <source>
        <dbReference type="Pfam" id="PF00394"/>
    </source>
</evidence>
<evidence type="ECO:0000313" key="17">
    <source>
        <dbReference type="EMBL" id="WOG87469.1"/>
    </source>
</evidence>
<comment type="subcellular location">
    <subcellularLocation>
        <location evidence="2 13">Secreted</location>
        <location evidence="2 13">Extracellular space</location>
        <location evidence="2 13">Apoplast</location>
    </subcellularLocation>
</comment>
<dbReference type="PROSITE" id="PS00080">
    <property type="entry name" value="MULTICOPPER_OXIDASE2"/>
    <property type="match status" value="1"/>
</dbReference>
<evidence type="ECO:0000256" key="8">
    <source>
        <dbReference type="ARBA" id="ARBA00022737"/>
    </source>
</evidence>
<keyword evidence="6 13" id="KW-0964">Secreted</keyword>
<dbReference type="Gene3D" id="2.60.40.420">
    <property type="entry name" value="Cupredoxins - blue copper proteins"/>
    <property type="match status" value="3"/>
</dbReference>
<dbReference type="Proteomes" id="UP000077755">
    <property type="component" value="Chromosome 2"/>
</dbReference>
<dbReference type="PANTHER" id="PTHR11709">
    <property type="entry name" value="MULTI-COPPER OXIDASE"/>
    <property type="match status" value="1"/>
</dbReference>
<evidence type="ECO:0000256" key="12">
    <source>
        <dbReference type="ARBA" id="ARBA00023185"/>
    </source>
</evidence>
<dbReference type="CDD" id="cd13897">
    <property type="entry name" value="CuRO_3_LCC_plant"/>
    <property type="match status" value="1"/>
</dbReference>
<keyword evidence="11" id="KW-0325">Glycoprotein</keyword>
<dbReference type="GO" id="GO:0005507">
    <property type="term" value="F:copper ion binding"/>
    <property type="evidence" value="ECO:0007669"/>
    <property type="project" value="InterPro"/>
</dbReference>
<dbReference type="NCBIfam" id="TIGR03389">
    <property type="entry name" value="laccase"/>
    <property type="match status" value="1"/>
</dbReference>
<dbReference type="InterPro" id="IPR034285">
    <property type="entry name" value="CuRO_2_LCC"/>
</dbReference>
<evidence type="ECO:0000256" key="7">
    <source>
        <dbReference type="ARBA" id="ARBA00022723"/>
    </source>
</evidence>
<keyword evidence="5 13" id="KW-0052">Apoplast</keyword>
<dbReference type="CDD" id="cd13875">
    <property type="entry name" value="CuRO_2_LCC_plant"/>
    <property type="match status" value="1"/>
</dbReference>
<dbReference type="EMBL" id="CP093344">
    <property type="protein sequence ID" value="WOG87469.1"/>
    <property type="molecule type" value="Genomic_DNA"/>
</dbReference>
<name>A0AAF0WD85_DAUCS</name>
<evidence type="ECO:0000256" key="11">
    <source>
        <dbReference type="ARBA" id="ARBA00023180"/>
    </source>
</evidence>
<keyword evidence="13" id="KW-0732">Signal</keyword>
<evidence type="ECO:0000256" key="5">
    <source>
        <dbReference type="ARBA" id="ARBA00022523"/>
    </source>
</evidence>
<dbReference type="InterPro" id="IPR033138">
    <property type="entry name" value="Cu_oxidase_CS"/>
</dbReference>
<dbReference type="Pfam" id="PF07731">
    <property type="entry name" value="Cu-oxidase_2"/>
    <property type="match status" value="1"/>
</dbReference>
<accession>A0AAF0WD85</accession>
<evidence type="ECO:0000256" key="3">
    <source>
        <dbReference type="ARBA" id="ARBA00010609"/>
    </source>
</evidence>
<keyword evidence="9 13" id="KW-0560">Oxidoreductase</keyword>
<gene>
    <name evidence="17" type="ORF">DCAR_0206694</name>
</gene>
<dbReference type="InterPro" id="IPR008972">
    <property type="entry name" value="Cupredoxin"/>
</dbReference>
<dbReference type="InterPro" id="IPR034288">
    <property type="entry name" value="CuRO_1_LCC"/>
</dbReference>
<dbReference type="KEGG" id="dcr:108206977"/>
<sequence>MLNHNMPSIFFPLAALFIFVQCHAWGDHGHYDFVVKEASYTRLCETKKILTVNGQFPGPTLYARKGDTLVINVHNQAKHNITIHWHGVRQPRNPWSDGPVYITQCPIQPGATFTQRVILTDEEGTLWWHAHNDWTRATVHGSIQIYPRHGSSYPFPAPHQDVPIILGQWWKKNVTEVLEEFLASGASPNTSDAFLINGQPGDLYNCSKQDTFKLNVEYGRTYLLRIINAVMNEIMFFAIDGHNLTAVATDAAYSKPLTREYMVIAPGQTLDVLLHADQKPDQYYMAARAYSSSPVIPFDNTTTTAILQYIDNQNPPSELPRLPYYNDTNAAFSVLGALKALASEEHPVSVPNKISTKLFFTVSINAQPCPNTRCQGPNGTHLAASVNNISFVNPSVDILEAYYYHITGVYKNGFPSISPLMFNYTADYVPLNFNAAKRGTKVNVIRYNSTVELVFQGTNQVGSSIDHPMHLHGYSFYIVGYGFGNFDKDKDPLNYNLVDPPLRNTVVVPRNGWAAVRFKADNPGVWFMHCHLERHLSWGMNMVFIVRNGNHPKSRILPRPADMPPC</sequence>